<dbReference type="AlphaFoldDB" id="X1US37"/>
<proteinExistence type="predicted"/>
<dbReference type="EMBL" id="BARW01033876">
    <property type="protein sequence ID" value="GAJ02701.1"/>
    <property type="molecule type" value="Genomic_DNA"/>
</dbReference>
<gene>
    <name evidence="1" type="ORF">S12H4_53250</name>
</gene>
<evidence type="ECO:0000313" key="1">
    <source>
        <dbReference type="EMBL" id="GAJ02701.1"/>
    </source>
</evidence>
<protein>
    <submittedName>
        <fullName evidence="1">Uncharacterized protein</fullName>
    </submittedName>
</protein>
<sequence length="84" mass="9159">MSCFGCDGSGCDECEGTGRITITDCPLTLITNDVWEIIALTELFEKGLPPVAGGTLDQAKIFVEAARFIMHEQAYWKKKLGVFG</sequence>
<comment type="caution">
    <text evidence="1">The sequence shown here is derived from an EMBL/GenBank/DDBJ whole genome shotgun (WGS) entry which is preliminary data.</text>
</comment>
<organism evidence="1">
    <name type="scientific">marine sediment metagenome</name>
    <dbReference type="NCBI Taxonomy" id="412755"/>
    <lineage>
        <taxon>unclassified sequences</taxon>
        <taxon>metagenomes</taxon>
        <taxon>ecological metagenomes</taxon>
    </lineage>
</organism>
<name>X1US37_9ZZZZ</name>
<accession>X1US37</accession>
<reference evidence="1" key="1">
    <citation type="journal article" date="2014" name="Front. Microbiol.">
        <title>High frequency of phylogenetically diverse reductive dehalogenase-homologous genes in deep subseafloor sedimentary metagenomes.</title>
        <authorList>
            <person name="Kawai M."/>
            <person name="Futagami T."/>
            <person name="Toyoda A."/>
            <person name="Takaki Y."/>
            <person name="Nishi S."/>
            <person name="Hori S."/>
            <person name="Arai W."/>
            <person name="Tsubouchi T."/>
            <person name="Morono Y."/>
            <person name="Uchiyama I."/>
            <person name="Ito T."/>
            <person name="Fujiyama A."/>
            <person name="Inagaki F."/>
            <person name="Takami H."/>
        </authorList>
    </citation>
    <scope>NUCLEOTIDE SEQUENCE</scope>
    <source>
        <strain evidence="1">Expedition CK06-06</strain>
    </source>
</reference>